<dbReference type="Proteomes" id="UP001154322">
    <property type="component" value="Unassembled WGS sequence"/>
</dbReference>
<comment type="caution">
    <text evidence="2">The sequence shown here is derived from an EMBL/GenBank/DDBJ whole genome shotgun (WGS) entry which is preliminary data.</text>
</comment>
<organism evidence="2 3">
    <name type="scientific">Paenibacillus melissococcoides</name>
    <dbReference type="NCBI Taxonomy" id="2912268"/>
    <lineage>
        <taxon>Bacteria</taxon>
        <taxon>Bacillati</taxon>
        <taxon>Bacillota</taxon>
        <taxon>Bacilli</taxon>
        <taxon>Bacillales</taxon>
        <taxon>Paenibacillaceae</taxon>
        <taxon>Paenibacillus</taxon>
    </lineage>
</organism>
<proteinExistence type="predicted"/>
<evidence type="ECO:0000313" key="2">
    <source>
        <dbReference type="EMBL" id="CAH8248445.1"/>
    </source>
</evidence>
<evidence type="ECO:0000256" key="1">
    <source>
        <dbReference type="SAM" id="Phobius"/>
    </source>
</evidence>
<dbReference type="RefSeq" id="WP_261945445.1">
    <property type="nucleotide sequence ID" value="NZ_CALYLO010000010.1"/>
</dbReference>
<dbReference type="EMBL" id="CALYLO010000010">
    <property type="protein sequence ID" value="CAH8248445.1"/>
    <property type="molecule type" value="Genomic_DNA"/>
</dbReference>
<keyword evidence="1" id="KW-0812">Transmembrane</keyword>
<keyword evidence="1" id="KW-0472">Membrane</keyword>
<sequence>MAASVILIFLGAFIFSLFILQKALPGFASQQKYSKRTLQIASELSTAGQQKGLENFLLNKVVPWCKKILGIEYILGPKMKNMVEVVGEYPSVEAMLVKKLIRSAIFALPTLFLLVISPTLLITYPVAVGIAFYRDVKDTKKSFEKLQREITKDLPMLIDKLMIALETGKPFIQVFQEVEQTSGPKLKHLLRRLNANMQYMRTEEALEIFAKETTVPVMLQFSTAVKIGIQQGYESAAAYFDDIKVELRQLRRVALEELTKGKPEQAQLYTFLMIIVALGSVIFVLVQVFGKLQQIF</sequence>
<name>A0ABM9GAJ8_9BACL</name>
<accession>A0ABM9GAJ8</accession>
<feature type="transmembrane region" description="Helical" evidence="1">
    <location>
        <begin position="268"/>
        <end position="290"/>
    </location>
</feature>
<protein>
    <recommendedName>
        <fullName evidence="4">Type II secretion system protein GspF domain-containing protein</fullName>
    </recommendedName>
</protein>
<keyword evidence="3" id="KW-1185">Reference proteome</keyword>
<keyword evidence="1" id="KW-1133">Transmembrane helix</keyword>
<feature type="transmembrane region" description="Helical" evidence="1">
    <location>
        <begin position="105"/>
        <end position="133"/>
    </location>
</feature>
<evidence type="ECO:0000313" key="3">
    <source>
        <dbReference type="Proteomes" id="UP001154322"/>
    </source>
</evidence>
<gene>
    <name evidence="2" type="ORF">WJ0W_007113</name>
</gene>
<reference evidence="2" key="1">
    <citation type="submission" date="2022-06" db="EMBL/GenBank/DDBJ databases">
        <authorList>
            <person name="Dietemann V."/>
            <person name="Ory F."/>
            <person name="Dainat B."/>
            <person name="Oberhansli S."/>
        </authorList>
    </citation>
    <scope>NUCLEOTIDE SEQUENCE</scope>
    <source>
        <strain evidence="2">Ena-SAMPLE-TAB-26-04-2022-14:26:32:270-5432</strain>
    </source>
</reference>
<evidence type="ECO:0008006" key="4">
    <source>
        <dbReference type="Google" id="ProtNLM"/>
    </source>
</evidence>